<feature type="transmembrane region" description="Helical" evidence="8">
    <location>
        <begin position="297"/>
        <end position="315"/>
    </location>
</feature>
<dbReference type="PIRSF" id="PIRSF004925">
    <property type="entry name" value="HcaT"/>
    <property type="match status" value="1"/>
</dbReference>
<keyword evidence="3" id="KW-1003">Cell membrane</keyword>
<evidence type="ECO:0000259" key="9">
    <source>
        <dbReference type="Pfam" id="PF12832"/>
    </source>
</evidence>
<dbReference type="Proteomes" id="UP000064243">
    <property type="component" value="Unassembled WGS sequence"/>
</dbReference>
<evidence type="ECO:0000256" key="2">
    <source>
        <dbReference type="ARBA" id="ARBA00022448"/>
    </source>
</evidence>
<dbReference type="STRING" id="1123392.GCA_000376425_00260"/>
<gene>
    <name evidence="10" type="ORF">ABW22_01780</name>
</gene>
<dbReference type="PATRIC" id="fig|36861.3.peg.3084"/>
<keyword evidence="2" id="KW-0813">Transport</keyword>
<keyword evidence="4" id="KW-0997">Cell inner membrane</keyword>
<dbReference type="PANTHER" id="PTHR23522">
    <property type="entry name" value="BLL5896 PROTEIN"/>
    <property type="match status" value="1"/>
</dbReference>
<dbReference type="eggNOG" id="COG2814">
    <property type="taxonomic scope" value="Bacteria"/>
</dbReference>
<evidence type="ECO:0000256" key="8">
    <source>
        <dbReference type="SAM" id="Phobius"/>
    </source>
</evidence>
<protein>
    <submittedName>
        <fullName evidence="10">MFS transporter</fullName>
    </submittedName>
</protein>
<dbReference type="Pfam" id="PF12832">
    <property type="entry name" value="MFS_1_like"/>
    <property type="match status" value="1"/>
</dbReference>
<keyword evidence="11" id="KW-1185">Reference proteome</keyword>
<name>A0A106BVK7_THIDE</name>
<dbReference type="GO" id="GO:0005886">
    <property type="term" value="C:plasma membrane"/>
    <property type="evidence" value="ECO:0007669"/>
    <property type="project" value="UniProtKB-SubCell"/>
</dbReference>
<comment type="subcellular location">
    <subcellularLocation>
        <location evidence="1">Cell inner membrane</location>
        <topology evidence="1">Multi-pass membrane protein</topology>
    </subcellularLocation>
</comment>
<feature type="transmembrane region" description="Helical" evidence="8">
    <location>
        <begin position="12"/>
        <end position="32"/>
    </location>
</feature>
<feature type="transmembrane region" description="Helical" evidence="8">
    <location>
        <begin position="95"/>
        <end position="114"/>
    </location>
</feature>
<feature type="transmembrane region" description="Helical" evidence="8">
    <location>
        <begin position="327"/>
        <end position="349"/>
    </location>
</feature>
<feature type="transmembrane region" description="Helical" evidence="8">
    <location>
        <begin position="238"/>
        <end position="259"/>
    </location>
</feature>
<evidence type="ECO:0000256" key="6">
    <source>
        <dbReference type="ARBA" id="ARBA00022989"/>
    </source>
</evidence>
<keyword evidence="6 8" id="KW-1133">Transmembrane helix</keyword>
<dbReference type="RefSeq" id="WP_059751404.1">
    <property type="nucleotide sequence ID" value="NZ_LDUG01000006.1"/>
</dbReference>
<dbReference type="EMBL" id="LDUG01000006">
    <property type="protein sequence ID" value="KVW99444.1"/>
    <property type="molecule type" value="Genomic_DNA"/>
</dbReference>
<dbReference type="InterPro" id="IPR026032">
    <property type="entry name" value="HcaT-like"/>
</dbReference>
<feature type="transmembrane region" description="Helical" evidence="8">
    <location>
        <begin position="134"/>
        <end position="151"/>
    </location>
</feature>
<keyword evidence="5 8" id="KW-0812">Transmembrane</keyword>
<dbReference type="Gene3D" id="1.20.1250.20">
    <property type="entry name" value="MFS general substrate transporter like domains"/>
    <property type="match status" value="2"/>
</dbReference>
<dbReference type="SUPFAM" id="SSF103473">
    <property type="entry name" value="MFS general substrate transporter"/>
    <property type="match status" value="1"/>
</dbReference>
<feature type="transmembrane region" description="Helical" evidence="8">
    <location>
        <begin position="199"/>
        <end position="218"/>
    </location>
</feature>
<feature type="transmembrane region" description="Helical" evidence="8">
    <location>
        <begin position="38"/>
        <end position="59"/>
    </location>
</feature>
<evidence type="ECO:0000256" key="3">
    <source>
        <dbReference type="ARBA" id="ARBA00022475"/>
    </source>
</evidence>
<dbReference type="NCBIfam" id="NF037955">
    <property type="entry name" value="mfs"/>
    <property type="match status" value="1"/>
</dbReference>
<evidence type="ECO:0000313" key="11">
    <source>
        <dbReference type="Proteomes" id="UP000064243"/>
    </source>
</evidence>
<evidence type="ECO:0000313" key="10">
    <source>
        <dbReference type="EMBL" id="KVW99444.1"/>
    </source>
</evidence>
<dbReference type="GO" id="GO:0030395">
    <property type="term" value="F:lactose binding"/>
    <property type="evidence" value="ECO:0007669"/>
    <property type="project" value="TreeGrafter"/>
</dbReference>
<dbReference type="PANTHER" id="PTHR23522:SF10">
    <property type="entry name" value="3-PHENYLPROPIONIC ACID TRANSPORTER-RELATED"/>
    <property type="match status" value="1"/>
</dbReference>
<dbReference type="CDD" id="cd17335">
    <property type="entry name" value="MFS_MFSD6"/>
    <property type="match status" value="1"/>
</dbReference>
<dbReference type="GO" id="GO:0015528">
    <property type="term" value="F:lactose:proton symporter activity"/>
    <property type="evidence" value="ECO:0007669"/>
    <property type="project" value="TreeGrafter"/>
</dbReference>
<reference evidence="10 11" key="1">
    <citation type="journal article" date="2015" name="Appl. Environ. Microbiol.">
        <title>Aerobic and Anaerobic Thiosulfate Oxidation by a Cold-Adapted, Subglacial Chemoautotroph.</title>
        <authorList>
            <person name="Harrold Z.R."/>
            <person name="Skidmore M.L."/>
            <person name="Hamilton T.L."/>
            <person name="Desch L."/>
            <person name="Amada K."/>
            <person name="van Gelder W."/>
            <person name="Glover K."/>
            <person name="Roden E.E."/>
            <person name="Boyd E.S."/>
        </authorList>
    </citation>
    <scope>NUCLEOTIDE SEQUENCE [LARGE SCALE GENOMIC DNA]</scope>
    <source>
        <strain evidence="10 11">RG</strain>
    </source>
</reference>
<feature type="transmembrane region" description="Helical" evidence="8">
    <location>
        <begin position="266"/>
        <end position="285"/>
    </location>
</feature>
<keyword evidence="7 8" id="KW-0472">Membrane</keyword>
<dbReference type="OrthoDB" id="9150135at2"/>
<organism evidence="10 11">
    <name type="scientific">Thiobacillus denitrificans</name>
    <dbReference type="NCBI Taxonomy" id="36861"/>
    <lineage>
        <taxon>Bacteria</taxon>
        <taxon>Pseudomonadati</taxon>
        <taxon>Pseudomonadota</taxon>
        <taxon>Betaproteobacteria</taxon>
        <taxon>Nitrosomonadales</taxon>
        <taxon>Thiobacillaceae</taxon>
        <taxon>Thiobacillus</taxon>
    </lineage>
</organism>
<sequence>MNAVPYWRLSGFYFFYFAFVGAMSPFWGLYLQSLAFNAFQIGVLMSLLQVMRIFAPNIWGHIADHTGRRTAIVQIAAIGSVLVFAGVFVGDGFWWLFAVMAALSFFWSASLPLVEAMTLSHLGERTIDYGRIRLWGSVGFILMVVGLGYAFDYVSISWLPWAVLAVMLGIVAFARVIPEAEILPHHSDQHSGWDIVKRPEVASLLAACMLMAVTHGPYYTFYSIYLVDHGYDKSTVGWLWALGVICEIGIFLIIPRIFARVTPRKLILASFALAVLRFLLIAWGVESAWLVWGAQTLHAFTFGTYHAAAVALIHAHFRGRHQARGQALYTSLSYGVGGTIGGLASGLTWDTLGSAWTFTLAAVSAALAWAVYALWGNTKSVPAPGKL</sequence>
<feature type="transmembrane region" description="Helical" evidence="8">
    <location>
        <begin position="71"/>
        <end position="89"/>
    </location>
</feature>
<comment type="caution">
    <text evidence="10">The sequence shown here is derived from an EMBL/GenBank/DDBJ whole genome shotgun (WGS) entry which is preliminary data.</text>
</comment>
<dbReference type="InterPro" id="IPR024989">
    <property type="entry name" value="MFS_assoc_dom"/>
</dbReference>
<proteinExistence type="predicted"/>
<feature type="transmembrane region" description="Helical" evidence="8">
    <location>
        <begin position="355"/>
        <end position="375"/>
    </location>
</feature>
<dbReference type="AlphaFoldDB" id="A0A106BVK7"/>
<feature type="transmembrane region" description="Helical" evidence="8">
    <location>
        <begin position="157"/>
        <end position="178"/>
    </location>
</feature>
<accession>A0A106BVK7</accession>
<evidence type="ECO:0000256" key="7">
    <source>
        <dbReference type="ARBA" id="ARBA00023136"/>
    </source>
</evidence>
<dbReference type="InterPro" id="IPR036259">
    <property type="entry name" value="MFS_trans_sf"/>
</dbReference>
<evidence type="ECO:0000256" key="5">
    <source>
        <dbReference type="ARBA" id="ARBA00022692"/>
    </source>
</evidence>
<evidence type="ECO:0000256" key="1">
    <source>
        <dbReference type="ARBA" id="ARBA00004429"/>
    </source>
</evidence>
<evidence type="ECO:0000256" key="4">
    <source>
        <dbReference type="ARBA" id="ARBA00022519"/>
    </source>
</evidence>
<feature type="domain" description="Major facilitator superfamily associated" evidence="9">
    <location>
        <begin position="6"/>
        <end position="359"/>
    </location>
</feature>